<proteinExistence type="predicted"/>
<dbReference type="RefSeq" id="WP_188253015.1">
    <property type="nucleotide sequence ID" value="NZ_JABVCF010000001.1"/>
</dbReference>
<dbReference type="AlphaFoldDB" id="A0A942DVB8"/>
<evidence type="ECO:0000256" key="1">
    <source>
        <dbReference type="SAM" id="MobiDB-lite"/>
    </source>
</evidence>
<feature type="region of interest" description="Disordered" evidence="1">
    <location>
        <begin position="1"/>
        <end position="22"/>
    </location>
</feature>
<gene>
    <name evidence="2" type="ORF">KEU06_02470</name>
</gene>
<evidence type="ECO:0000313" key="2">
    <source>
        <dbReference type="EMBL" id="MBS3647489.1"/>
    </source>
</evidence>
<name>A0A942DVB8_9HYPH</name>
<dbReference type="EMBL" id="JAGWCR010000001">
    <property type="protein sequence ID" value="MBS3647489.1"/>
    <property type="molecule type" value="Genomic_DNA"/>
</dbReference>
<evidence type="ECO:0000313" key="3">
    <source>
        <dbReference type="Proteomes" id="UP000680348"/>
    </source>
</evidence>
<keyword evidence="3" id="KW-1185">Reference proteome</keyword>
<dbReference type="Proteomes" id="UP000680348">
    <property type="component" value="Unassembled WGS sequence"/>
</dbReference>
<accession>A0A942DVB8</accession>
<protein>
    <submittedName>
        <fullName evidence="2">Uncharacterized protein</fullName>
    </submittedName>
</protein>
<comment type="caution">
    <text evidence="2">The sequence shown here is derived from an EMBL/GenBank/DDBJ whole genome shotgun (WGS) entry which is preliminary data.</text>
</comment>
<sequence length="160" mass="16804">MRGSSVKTSFESVGASGANSDSDGVKVGRVYVRAEFGFSGLSLAPQAVPGCPTLVEMDWQSSQIEQAFRCGDHSDARFGRKRVSGNRHVLSGDRTSPIGALGRLLVLRDEGGLPLPRTSLSASAYTVFATVRSNSRRARWIITSATNAKSAAQSVVGSAG</sequence>
<reference evidence="2" key="1">
    <citation type="submission" date="2021-04" db="EMBL/GenBank/DDBJ databases">
        <title>Pseudaminobacter soli sp. nov., isolated from paddy soil contaminated by heavy metals.</title>
        <authorList>
            <person name="Zhang K."/>
        </authorList>
    </citation>
    <scope>NUCLEOTIDE SEQUENCE</scope>
    <source>
        <strain evidence="2">19-2017</strain>
    </source>
</reference>
<organism evidence="2 3">
    <name type="scientific">Pseudaminobacter soli</name>
    <name type="common">ex Zhang et al. 2022</name>
    <dbReference type="NCBI Taxonomy" id="2831468"/>
    <lineage>
        <taxon>Bacteria</taxon>
        <taxon>Pseudomonadati</taxon>
        <taxon>Pseudomonadota</taxon>
        <taxon>Alphaproteobacteria</taxon>
        <taxon>Hyphomicrobiales</taxon>
        <taxon>Phyllobacteriaceae</taxon>
        <taxon>Pseudaminobacter</taxon>
    </lineage>
</organism>